<dbReference type="HOGENOM" id="CLU_164321_0_0_1"/>
<dbReference type="EnsemblPlants" id="ORUFI01G31440.1">
    <property type="protein sequence ID" value="ORUFI01G31440.1"/>
    <property type="gene ID" value="ORUFI01G31440"/>
</dbReference>
<keyword evidence="1" id="KW-1133">Transmembrane helix</keyword>
<feature type="transmembrane region" description="Helical" evidence="1">
    <location>
        <begin position="43"/>
        <end position="66"/>
    </location>
</feature>
<feature type="transmembrane region" description="Helical" evidence="1">
    <location>
        <begin position="86"/>
        <end position="106"/>
    </location>
</feature>
<sequence length="123" mass="12572">MALAGRAAMTEAAVPTLSMATCVKAFDDSNGPRERIRRWRRPLRLDSTVVAVLAAGFSGGVGGVTTTATRGDDSAMVAVLLNAGRYAAATTLTGGAVMAVALPAVVPTREGERIAGEREEAVA</sequence>
<reference evidence="2" key="2">
    <citation type="submission" date="2015-06" db="UniProtKB">
        <authorList>
            <consortium name="EnsemblPlants"/>
        </authorList>
    </citation>
    <scope>IDENTIFICATION</scope>
</reference>
<dbReference type="AlphaFoldDB" id="A0A0E0N1H3"/>
<reference evidence="3" key="1">
    <citation type="submission" date="2013-06" db="EMBL/GenBank/DDBJ databases">
        <authorList>
            <person name="Zhao Q."/>
        </authorList>
    </citation>
    <scope>NUCLEOTIDE SEQUENCE</scope>
    <source>
        <strain evidence="3">cv. W1943</strain>
    </source>
</reference>
<proteinExistence type="predicted"/>
<evidence type="ECO:0000313" key="2">
    <source>
        <dbReference type="EnsemblPlants" id="ORUFI01G31440.1"/>
    </source>
</evidence>
<evidence type="ECO:0000313" key="3">
    <source>
        <dbReference type="Proteomes" id="UP000008022"/>
    </source>
</evidence>
<organism evidence="2 3">
    <name type="scientific">Oryza rufipogon</name>
    <name type="common">Brownbeard rice</name>
    <name type="synonym">Asian wild rice</name>
    <dbReference type="NCBI Taxonomy" id="4529"/>
    <lineage>
        <taxon>Eukaryota</taxon>
        <taxon>Viridiplantae</taxon>
        <taxon>Streptophyta</taxon>
        <taxon>Embryophyta</taxon>
        <taxon>Tracheophyta</taxon>
        <taxon>Spermatophyta</taxon>
        <taxon>Magnoliopsida</taxon>
        <taxon>Liliopsida</taxon>
        <taxon>Poales</taxon>
        <taxon>Poaceae</taxon>
        <taxon>BOP clade</taxon>
        <taxon>Oryzoideae</taxon>
        <taxon>Oryzeae</taxon>
        <taxon>Oryzinae</taxon>
        <taxon>Oryza</taxon>
    </lineage>
</organism>
<dbReference type="Proteomes" id="UP000008022">
    <property type="component" value="Unassembled WGS sequence"/>
</dbReference>
<protein>
    <submittedName>
        <fullName evidence="2">Uncharacterized protein</fullName>
    </submittedName>
</protein>
<name>A0A0E0N1H3_ORYRU</name>
<accession>A0A0E0N1H3</accession>
<keyword evidence="3" id="KW-1185">Reference proteome</keyword>
<keyword evidence="1" id="KW-0472">Membrane</keyword>
<keyword evidence="1" id="KW-0812">Transmembrane</keyword>
<dbReference type="Gramene" id="ORUFI01G31440.1">
    <property type="protein sequence ID" value="ORUFI01G31440.1"/>
    <property type="gene ID" value="ORUFI01G31440"/>
</dbReference>
<evidence type="ECO:0000256" key="1">
    <source>
        <dbReference type="SAM" id="Phobius"/>
    </source>
</evidence>